<evidence type="ECO:0000256" key="5">
    <source>
        <dbReference type="SAM" id="MobiDB-lite"/>
    </source>
</evidence>
<dbReference type="InterPro" id="IPR001841">
    <property type="entry name" value="Znf_RING"/>
</dbReference>
<evidence type="ECO:0000313" key="7">
    <source>
        <dbReference type="EMBL" id="WAR24828.1"/>
    </source>
</evidence>
<dbReference type="InterPro" id="IPR017907">
    <property type="entry name" value="Znf_RING_CS"/>
</dbReference>
<dbReference type="SUPFAM" id="SSF57845">
    <property type="entry name" value="B-box zinc-binding domain"/>
    <property type="match status" value="1"/>
</dbReference>
<dbReference type="Gene3D" id="3.30.40.10">
    <property type="entry name" value="Zinc/RING finger domain, C3HC4 (zinc finger)"/>
    <property type="match status" value="1"/>
</dbReference>
<evidence type="ECO:0000256" key="4">
    <source>
        <dbReference type="PROSITE-ProRule" id="PRU00175"/>
    </source>
</evidence>
<evidence type="ECO:0000256" key="1">
    <source>
        <dbReference type="ARBA" id="ARBA00022723"/>
    </source>
</evidence>
<dbReference type="PANTHER" id="PTHR25462">
    <property type="entry name" value="BONUS, ISOFORM C-RELATED"/>
    <property type="match status" value="1"/>
</dbReference>
<dbReference type="Pfam" id="PF13445">
    <property type="entry name" value="zf-RING_UBOX"/>
    <property type="match status" value="1"/>
</dbReference>
<dbReference type="Gene3D" id="2.120.10.30">
    <property type="entry name" value="TolB, C-terminal domain"/>
    <property type="match status" value="1"/>
</dbReference>
<dbReference type="PROSITE" id="PS50089">
    <property type="entry name" value="ZF_RING_2"/>
    <property type="match status" value="1"/>
</dbReference>
<organism evidence="7 8">
    <name type="scientific">Mya arenaria</name>
    <name type="common">Soft-shell clam</name>
    <dbReference type="NCBI Taxonomy" id="6604"/>
    <lineage>
        <taxon>Eukaryota</taxon>
        <taxon>Metazoa</taxon>
        <taxon>Spiralia</taxon>
        <taxon>Lophotrochozoa</taxon>
        <taxon>Mollusca</taxon>
        <taxon>Bivalvia</taxon>
        <taxon>Autobranchia</taxon>
        <taxon>Heteroconchia</taxon>
        <taxon>Euheterodonta</taxon>
        <taxon>Imparidentia</taxon>
        <taxon>Neoheterodontei</taxon>
        <taxon>Myida</taxon>
        <taxon>Myoidea</taxon>
        <taxon>Myidae</taxon>
        <taxon>Mya</taxon>
    </lineage>
</organism>
<dbReference type="PANTHER" id="PTHR25462:SF296">
    <property type="entry name" value="MEIOTIC P26, ISOFORM F"/>
    <property type="match status" value="1"/>
</dbReference>
<evidence type="ECO:0000256" key="2">
    <source>
        <dbReference type="ARBA" id="ARBA00022771"/>
    </source>
</evidence>
<protein>
    <submittedName>
        <fullName evidence="7">TRI63-like protein</fullName>
    </submittedName>
</protein>
<feature type="region of interest" description="Disordered" evidence="5">
    <location>
        <begin position="355"/>
        <end position="378"/>
    </location>
</feature>
<name>A0ABY7FRG9_MYAAR</name>
<proteinExistence type="predicted"/>
<dbReference type="Gene3D" id="3.30.160.60">
    <property type="entry name" value="Classic Zinc Finger"/>
    <property type="match status" value="1"/>
</dbReference>
<dbReference type="InterPro" id="IPR011042">
    <property type="entry name" value="6-blade_b-propeller_TolB-like"/>
</dbReference>
<evidence type="ECO:0000259" key="6">
    <source>
        <dbReference type="PROSITE" id="PS50089"/>
    </source>
</evidence>
<dbReference type="SUPFAM" id="SSF101898">
    <property type="entry name" value="NHL repeat"/>
    <property type="match status" value="1"/>
</dbReference>
<reference evidence="7" key="1">
    <citation type="submission" date="2022-11" db="EMBL/GenBank/DDBJ databases">
        <title>Centuries of genome instability and evolution in soft-shell clam transmissible cancer (bioRxiv).</title>
        <authorList>
            <person name="Hart S.F.M."/>
            <person name="Yonemitsu M.A."/>
            <person name="Giersch R.M."/>
            <person name="Beal B.F."/>
            <person name="Arriagada G."/>
            <person name="Davis B.W."/>
            <person name="Ostrander E.A."/>
            <person name="Goff S.P."/>
            <person name="Metzger M.J."/>
        </authorList>
    </citation>
    <scope>NUCLEOTIDE SEQUENCE</scope>
    <source>
        <strain evidence="7">MELC-2E11</strain>
        <tissue evidence="7">Siphon/mantle</tissue>
    </source>
</reference>
<accession>A0ABY7FRG9</accession>
<keyword evidence="3" id="KW-0862">Zinc</keyword>
<dbReference type="InterPro" id="IPR013083">
    <property type="entry name" value="Znf_RING/FYVE/PHD"/>
</dbReference>
<keyword evidence="2 4" id="KW-0863">Zinc-finger</keyword>
<evidence type="ECO:0000313" key="8">
    <source>
        <dbReference type="Proteomes" id="UP001164746"/>
    </source>
</evidence>
<keyword evidence="1" id="KW-0479">Metal-binding</keyword>
<dbReference type="InterPro" id="IPR027370">
    <property type="entry name" value="Znf-RING_euk"/>
</dbReference>
<dbReference type="SUPFAM" id="SSF57850">
    <property type="entry name" value="RING/U-box"/>
    <property type="match status" value="1"/>
</dbReference>
<evidence type="ECO:0000256" key="3">
    <source>
        <dbReference type="ARBA" id="ARBA00022833"/>
    </source>
</evidence>
<dbReference type="PROSITE" id="PS00518">
    <property type="entry name" value="ZF_RING_1"/>
    <property type="match status" value="1"/>
</dbReference>
<dbReference type="InterPro" id="IPR047153">
    <property type="entry name" value="TRIM45/56/19-like"/>
</dbReference>
<keyword evidence="8" id="KW-1185">Reference proteome</keyword>
<gene>
    <name evidence="7" type="ORF">MAR_038497</name>
</gene>
<dbReference type="CDD" id="cd19756">
    <property type="entry name" value="Bbox2"/>
    <property type="match status" value="1"/>
</dbReference>
<feature type="domain" description="RING-type" evidence="6">
    <location>
        <begin position="14"/>
        <end position="61"/>
    </location>
</feature>
<sequence length="650" mass="72463">MASLISTIGDLLLCPVCKEVLRQPRTLPCQHSLCHECLKTLITNVDRLEQSHGDFPCPVCRAVTKLPKASSIEIQVVAFPINRLVLSMMDAITQHSDDWPKCKLHPDKSADLVCVTHDILVCSKCILTSHRHCRVLDMNDYVKSTYYTSKMNDINENLTRYKNHLGIIMDEISNKIDGVSKDEESLMYELKGLRDTFNSAFDALEDRILAKGQTYKKQGVTCLQKQRTMLQELTTDITTSIGELKEAGGSDIPSRRLLALRTAEANLKMVDMEMANITLPVRNANFKLQVRNANFKLQVRNTNFILQVRNANFNLQVRNANSKLQVSAKMEACMVMLKDAVDVVTDEGSFEVPPLPPPVVTIPQTPKKSPAHARTRRPPTEVCAVKVSSFGVRMHNDKSPCDITGSTIMPDGRLVLVDYNNKKLKVLDIDYKLISDFKTDGASFDATTIHNSQVAVTVPKEKKIHFLSLQDGMRVSDSIQTRLECWGIDSLDDKLVVVTNSDDHMILFLNRKGTELISCSLGSQDPNMKWPISVCVESKDRIFVSCQGEGDSDDINGCLVVIDSAAQVRSMYMDPGLRKPTSCTRDDDGNIFICGLTSANVHLIQKTGDRLGQVISGLSKPINVKFCAETGSLLLMERFCNDVAVYQLQE</sequence>
<dbReference type="SMART" id="SM00184">
    <property type="entry name" value="RING"/>
    <property type="match status" value="1"/>
</dbReference>
<dbReference type="EMBL" id="CP111024">
    <property type="protein sequence ID" value="WAR24828.1"/>
    <property type="molecule type" value="Genomic_DNA"/>
</dbReference>
<dbReference type="Proteomes" id="UP001164746">
    <property type="component" value="Chromosome 13"/>
</dbReference>